<comment type="caution">
    <text evidence="1">The sequence shown here is derived from an EMBL/GenBank/DDBJ whole genome shotgun (WGS) entry which is preliminary data.</text>
</comment>
<dbReference type="EMBL" id="JBAHYK010000358">
    <property type="protein sequence ID" value="KAL0574864.1"/>
    <property type="molecule type" value="Genomic_DNA"/>
</dbReference>
<accession>A0ABR3FHM6</accession>
<organism evidence="1 2">
    <name type="scientific">Marasmius crinis-equi</name>
    <dbReference type="NCBI Taxonomy" id="585013"/>
    <lineage>
        <taxon>Eukaryota</taxon>
        <taxon>Fungi</taxon>
        <taxon>Dikarya</taxon>
        <taxon>Basidiomycota</taxon>
        <taxon>Agaricomycotina</taxon>
        <taxon>Agaricomycetes</taxon>
        <taxon>Agaricomycetidae</taxon>
        <taxon>Agaricales</taxon>
        <taxon>Marasmiineae</taxon>
        <taxon>Marasmiaceae</taxon>
        <taxon>Marasmius</taxon>
    </lineage>
</organism>
<gene>
    <name evidence="1" type="ORF">V5O48_007104</name>
</gene>
<dbReference type="Proteomes" id="UP001465976">
    <property type="component" value="Unassembled WGS sequence"/>
</dbReference>
<evidence type="ECO:0000313" key="2">
    <source>
        <dbReference type="Proteomes" id="UP001465976"/>
    </source>
</evidence>
<name>A0ABR3FHM6_9AGAR</name>
<keyword evidence="2" id="KW-1185">Reference proteome</keyword>
<sequence>MISPSQAVSSSISSELALSPRESPTLNGDVVLEVLERYLECESASKNLHLLTLYKGLSDRLVYRYFERVFVRNKSDLAKINFALLFRPYARAKVKHLTIAYKHPKGHRRSIYCDRSGRYRPLKVTDLLPVLSLLARCSELESLVFVGSVIPPHRCHSFRQLAFRNITRLEGPLWMTSTSIDGLYRGRLTGCLESPLPPSSWPTLKTLVTSAQGRLPTSFIKRAFDLRHLPSLEHLHITLYDFDDKKARRCLSSLRCPPSTKYALLSSVVGNELVIPFETVDLPSIWAHPKAQILAPRIEVEWLKGVSESWTHLEGYMAISLLQTGDASPSQLEARAAERVGCVLAAKKDLQVMYGFDLSGWVPDDDRCAFFHF</sequence>
<evidence type="ECO:0000313" key="1">
    <source>
        <dbReference type="EMBL" id="KAL0574864.1"/>
    </source>
</evidence>
<protein>
    <submittedName>
        <fullName evidence="1">Uncharacterized protein</fullName>
    </submittedName>
</protein>
<reference evidence="1 2" key="1">
    <citation type="submission" date="2024-02" db="EMBL/GenBank/DDBJ databases">
        <title>A draft genome for the cacao thread blight pathogen Marasmius crinis-equi.</title>
        <authorList>
            <person name="Cohen S.P."/>
            <person name="Baruah I.K."/>
            <person name="Amoako-Attah I."/>
            <person name="Bukari Y."/>
            <person name="Meinhardt L.W."/>
            <person name="Bailey B.A."/>
        </authorList>
    </citation>
    <scope>NUCLEOTIDE SEQUENCE [LARGE SCALE GENOMIC DNA]</scope>
    <source>
        <strain evidence="1 2">GH-76</strain>
    </source>
</reference>
<proteinExistence type="predicted"/>